<dbReference type="SMART" id="SM00220">
    <property type="entry name" value="S_TKc"/>
    <property type="match status" value="1"/>
</dbReference>
<name>A0A9P6ME80_9FUNG</name>
<keyword evidence="6" id="KW-0067">ATP-binding</keyword>
<dbReference type="GO" id="GO:0005524">
    <property type="term" value="F:ATP binding"/>
    <property type="evidence" value="ECO:0007669"/>
    <property type="project" value="UniProtKB-KW"/>
</dbReference>
<keyword evidence="3" id="KW-0808">Transferase</keyword>
<keyword evidence="9" id="KW-1185">Reference proteome</keyword>
<keyword evidence="4" id="KW-0547">Nucleotide-binding</keyword>
<keyword evidence="5" id="KW-0418">Kinase</keyword>
<dbReference type="Gene3D" id="1.10.510.10">
    <property type="entry name" value="Transferase(Phosphotransferase) domain 1"/>
    <property type="match status" value="1"/>
</dbReference>
<dbReference type="EMBL" id="JAAAID010003917">
    <property type="protein sequence ID" value="KAF9995128.1"/>
    <property type="molecule type" value="Genomic_DNA"/>
</dbReference>
<evidence type="ECO:0000256" key="6">
    <source>
        <dbReference type="ARBA" id="ARBA00022840"/>
    </source>
</evidence>
<sequence length="188" mass="21335">MPKRCVKLARHRRTNEQVAVKIISKASLVNKAAVHRGIEREIAIMKLINHPHVIRLYDVYETEKELHRDLKPENLLFDDRMNVKIADFGMASLQKTGRLLETSCGSPHYASPEVVTGLKYDGPSSDIWSCGIILYALLTGHLPFDDENIRLLLSKVKSGKFYMPTDISPGARDLISRMLTVNPKRRIT</sequence>
<dbReference type="GO" id="GO:0005737">
    <property type="term" value="C:cytoplasm"/>
    <property type="evidence" value="ECO:0007669"/>
    <property type="project" value="TreeGrafter"/>
</dbReference>
<dbReference type="PROSITE" id="PS50011">
    <property type="entry name" value="PROTEIN_KINASE_DOM"/>
    <property type="match status" value="1"/>
</dbReference>
<dbReference type="PANTHER" id="PTHR24346:SF82">
    <property type="entry name" value="KP78A-RELATED"/>
    <property type="match status" value="1"/>
</dbReference>
<reference evidence="8" key="1">
    <citation type="journal article" date="2020" name="Fungal Divers.">
        <title>Resolving the Mortierellaceae phylogeny through synthesis of multi-gene phylogenetics and phylogenomics.</title>
        <authorList>
            <person name="Vandepol N."/>
            <person name="Liber J."/>
            <person name="Desiro A."/>
            <person name="Na H."/>
            <person name="Kennedy M."/>
            <person name="Barry K."/>
            <person name="Grigoriev I.V."/>
            <person name="Miller A.N."/>
            <person name="O'Donnell K."/>
            <person name="Stajich J.E."/>
            <person name="Bonito G."/>
        </authorList>
    </citation>
    <scope>NUCLEOTIDE SEQUENCE</scope>
    <source>
        <strain evidence="8">NRRL 2769</strain>
    </source>
</reference>
<accession>A0A9P6ME80</accession>
<dbReference type="InterPro" id="IPR011009">
    <property type="entry name" value="Kinase-like_dom_sf"/>
</dbReference>
<evidence type="ECO:0000256" key="5">
    <source>
        <dbReference type="ARBA" id="ARBA00022777"/>
    </source>
</evidence>
<dbReference type="SUPFAM" id="SSF56112">
    <property type="entry name" value="Protein kinase-like (PK-like)"/>
    <property type="match status" value="1"/>
</dbReference>
<dbReference type="Proteomes" id="UP000703661">
    <property type="component" value="Unassembled WGS sequence"/>
</dbReference>
<dbReference type="Pfam" id="PF00069">
    <property type="entry name" value="Pkinase"/>
    <property type="match status" value="2"/>
</dbReference>
<comment type="caution">
    <text evidence="8">The sequence shown here is derived from an EMBL/GenBank/DDBJ whole genome shotgun (WGS) entry which is preliminary data.</text>
</comment>
<dbReference type="GO" id="GO:0004674">
    <property type="term" value="F:protein serine/threonine kinase activity"/>
    <property type="evidence" value="ECO:0007669"/>
    <property type="project" value="UniProtKB-KW"/>
</dbReference>
<evidence type="ECO:0000313" key="9">
    <source>
        <dbReference type="Proteomes" id="UP000703661"/>
    </source>
</evidence>
<dbReference type="InterPro" id="IPR000719">
    <property type="entry name" value="Prot_kinase_dom"/>
</dbReference>
<feature type="non-terminal residue" evidence="8">
    <location>
        <position position="1"/>
    </location>
</feature>
<evidence type="ECO:0000256" key="2">
    <source>
        <dbReference type="ARBA" id="ARBA00022527"/>
    </source>
</evidence>
<dbReference type="AlphaFoldDB" id="A0A9P6ME80"/>
<proteinExistence type="inferred from homology"/>
<gene>
    <name evidence="8" type="ORF">BGZ80_007598</name>
</gene>
<comment type="similarity">
    <text evidence="1">Belongs to the protein kinase superfamily. CAMK Ser/Thr protein kinase family. NIM1 subfamily.</text>
</comment>
<evidence type="ECO:0000256" key="3">
    <source>
        <dbReference type="ARBA" id="ARBA00022679"/>
    </source>
</evidence>
<dbReference type="GO" id="GO:0035556">
    <property type="term" value="P:intracellular signal transduction"/>
    <property type="evidence" value="ECO:0007669"/>
    <property type="project" value="TreeGrafter"/>
</dbReference>
<evidence type="ECO:0000256" key="4">
    <source>
        <dbReference type="ARBA" id="ARBA00022741"/>
    </source>
</evidence>
<organism evidence="8 9">
    <name type="scientific">Entomortierella chlamydospora</name>
    <dbReference type="NCBI Taxonomy" id="101097"/>
    <lineage>
        <taxon>Eukaryota</taxon>
        <taxon>Fungi</taxon>
        <taxon>Fungi incertae sedis</taxon>
        <taxon>Mucoromycota</taxon>
        <taxon>Mortierellomycotina</taxon>
        <taxon>Mortierellomycetes</taxon>
        <taxon>Mortierellales</taxon>
        <taxon>Mortierellaceae</taxon>
        <taxon>Entomortierella</taxon>
    </lineage>
</organism>
<evidence type="ECO:0000313" key="8">
    <source>
        <dbReference type="EMBL" id="KAF9995128.1"/>
    </source>
</evidence>
<evidence type="ECO:0000259" key="7">
    <source>
        <dbReference type="PROSITE" id="PS50011"/>
    </source>
</evidence>
<feature type="domain" description="Protein kinase" evidence="7">
    <location>
        <begin position="1"/>
        <end position="188"/>
    </location>
</feature>
<evidence type="ECO:0000256" key="1">
    <source>
        <dbReference type="ARBA" id="ARBA00010791"/>
    </source>
</evidence>
<dbReference type="PANTHER" id="PTHR24346">
    <property type="entry name" value="MAP/MICROTUBULE AFFINITY-REGULATING KINASE"/>
    <property type="match status" value="1"/>
</dbReference>
<protein>
    <recommendedName>
        <fullName evidence="7">Protein kinase domain-containing protein</fullName>
    </recommendedName>
</protein>
<keyword evidence="2" id="KW-0723">Serine/threonine-protein kinase</keyword>
<dbReference type="Gene3D" id="3.30.200.20">
    <property type="entry name" value="Phosphorylase Kinase, domain 1"/>
    <property type="match status" value="1"/>
</dbReference>